<dbReference type="Pfam" id="PF13671">
    <property type="entry name" value="AAA_33"/>
    <property type="match status" value="1"/>
</dbReference>
<dbReference type="PANTHER" id="PTHR12083:SF9">
    <property type="entry name" value="BIFUNCTIONAL POLYNUCLEOTIDE PHOSPHATASE_KINASE"/>
    <property type="match status" value="1"/>
</dbReference>
<evidence type="ECO:0000256" key="1">
    <source>
        <dbReference type="SAM" id="MobiDB-lite"/>
    </source>
</evidence>
<feature type="compositionally biased region" description="Polar residues" evidence="1">
    <location>
        <begin position="165"/>
        <end position="181"/>
    </location>
</feature>
<keyword evidence="3" id="KW-1185">Reference proteome</keyword>
<feature type="compositionally biased region" description="Polar residues" evidence="1">
    <location>
        <begin position="254"/>
        <end position="276"/>
    </location>
</feature>
<proteinExistence type="predicted"/>
<dbReference type="SUPFAM" id="SSF52540">
    <property type="entry name" value="P-loop containing nucleoside triphosphate hydrolases"/>
    <property type="match status" value="1"/>
</dbReference>
<dbReference type="GO" id="GO:0003690">
    <property type="term" value="F:double-stranded DNA binding"/>
    <property type="evidence" value="ECO:0007669"/>
    <property type="project" value="TreeGrafter"/>
</dbReference>
<dbReference type="GO" id="GO:0046403">
    <property type="term" value="F:polynucleotide 3'-phosphatase activity"/>
    <property type="evidence" value="ECO:0007669"/>
    <property type="project" value="TreeGrafter"/>
</dbReference>
<evidence type="ECO:0008006" key="4">
    <source>
        <dbReference type="Google" id="ProtNLM"/>
    </source>
</evidence>
<dbReference type="PANTHER" id="PTHR12083">
    <property type="entry name" value="BIFUNCTIONAL POLYNUCLEOTIDE PHOSPHATASE/KINASE"/>
    <property type="match status" value="1"/>
</dbReference>
<dbReference type="GO" id="GO:0046404">
    <property type="term" value="F:ATP-dependent polydeoxyribonucleotide 5'-hydroxyl-kinase activity"/>
    <property type="evidence" value="ECO:0007669"/>
    <property type="project" value="TreeGrafter"/>
</dbReference>
<evidence type="ECO:0000313" key="3">
    <source>
        <dbReference type="Proteomes" id="UP000054538"/>
    </source>
</evidence>
<dbReference type="OrthoDB" id="3512845at2759"/>
<dbReference type="Gene3D" id="3.40.50.300">
    <property type="entry name" value="P-loop containing nucleotide triphosphate hydrolases"/>
    <property type="match status" value="1"/>
</dbReference>
<organism evidence="2 3">
    <name type="scientific">Paxillus rubicundulus Ve08.2h10</name>
    <dbReference type="NCBI Taxonomy" id="930991"/>
    <lineage>
        <taxon>Eukaryota</taxon>
        <taxon>Fungi</taxon>
        <taxon>Dikarya</taxon>
        <taxon>Basidiomycota</taxon>
        <taxon>Agaricomycotina</taxon>
        <taxon>Agaricomycetes</taxon>
        <taxon>Agaricomycetidae</taxon>
        <taxon>Boletales</taxon>
        <taxon>Paxilineae</taxon>
        <taxon>Paxillaceae</taxon>
        <taxon>Paxillus</taxon>
    </lineage>
</organism>
<feature type="region of interest" description="Disordered" evidence="1">
    <location>
        <begin position="164"/>
        <end position="276"/>
    </location>
</feature>
<dbReference type="AlphaFoldDB" id="A0A0D0DTG4"/>
<dbReference type="Proteomes" id="UP000054538">
    <property type="component" value="Unassembled WGS sequence"/>
</dbReference>
<feature type="compositionally biased region" description="Low complexity" evidence="1">
    <location>
        <begin position="217"/>
        <end position="230"/>
    </location>
</feature>
<reference evidence="3" key="2">
    <citation type="submission" date="2015-01" db="EMBL/GenBank/DDBJ databases">
        <title>Evolutionary Origins and Diversification of the Mycorrhizal Mutualists.</title>
        <authorList>
            <consortium name="DOE Joint Genome Institute"/>
            <consortium name="Mycorrhizal Genomics Consortium"/>
            <person name="Kohler A."/>
            <person name="Kuo A."/>
            <person name="Nagy L.G."/>
            <person name="Floudas D."/>
            <person name="Copeland A."/>
            <person name="Barry K.W."/>
            <person name="Cichocki N."/>
            <person name="Veneault-Fourrey C."/>
            <person name="LaButti K."/>
            <person name="Lindquist E.A."/>
            <person name="Lipzen A."/>
            <person name="Lundell T."/>
            <person name="Morin E."/>
            <person name="Murat C."/>
            <person name="Riley R."/>
            <person name="Ohm R."/>
            <person name="Sun H."/>
            <person name="Tunlid A."/>
            <person name="Henrissat B."/>
            <person name="Grigoriev I.V."/>
            <person name="Hibbett D.S."/>
            <person name="Martin F."/>
        </authorList>
    </citation>
    <scope>NUCLEOTIDE SEQUENCE [LARGE SCALE GENOMIC DNA]</scope>
    <source>
        <strain evidence="3">Ve08.2h10</strain>
    </source>
</reference>
<dbReference type="HOGENOM" id="CLU_073629_0_0_1"/>
<evidence type="ECO:0000313" key="2">
    <source>
        <dbReference type="EMBL" id="KIK83710.1"/>
    </source>
</evidence>
<name>A0A0D0DTG4_9AGAM</name>
<gene>
    <name evidence="2" type="ORF">PAXRUDRAFT_832026</name>
</gene>
<reference evidence="2 3" key="1">
    <citation type="submission" date="2014-04" db="EMBL/GenBank/DDBJ databases">
        <authorList>
            <consortium name="DOE Joint Genome Institute"/>
            <person name="Kuo A."/>
            <person name="Kohler A."/>
            <person name="Jargeat P."/>
            <person name="Nagy L.G."/>
            <person name="Floudas D."/>
            <person name="Copeland A."/>
            <person name="Barry K.W."/>
            <person name="Cichocki N."/>
            <person name="Veneault-Fourrey C."/>
            <person name="LaButti K."/>
            <person name="Lindquist E.A."/>
            <person name="Lipzen A."/>
            <person name="Lundell T."/>
            <person name="Morin E."/>
            <person name="Murat C."/>
            <person name="Sun H."/>
            <person name="Tunlid A."/>
            <person name="Henrissat B."/>
            <person name="Grigoriev I.V."/>
            <person name="Hibbett D.S."/>
            <person name="Martin F."/>
            <person name="Nordberg H.P."/>
            <person name="Cantor M.N."/>
            <person name="Hua S.X."/>
        </authorList>
    </citation>
    <scope>NUCLEOTIDE SEQUENCE [LARGE SCALE GENOMIC DNA]</scope>
    <source>
        <strain evidence="2 3">Ve08.2h10</strain>
    </source>
</reference>
<dbReference type="STRING" id="930991.A0A0D0DTG4"/>
<dbReference type="EMBL" id="KN825587">
    <property type="protein sequence ID" value="KIK83710.1"/>
    <property type="molecule type" value="Genomic_DNA"/>
</dbReference>
<dbReference type="GO" id="GO:0006281">
    <property type="term" value="P:DNA repair"/>
    <property type="evidence" value="ECO:0007669"/>
    <property type="project" value="TreeGrafter"/>
</dbReference>
<dbReference type="InterPro" id="IPR027417">
    <property type="entry name" value="P-loop_NTPase"/>
</dbReference>
<protein>
    <recommendedName>
        <fullName evidence="4">P-loop containing nucleoside triphosphate hydrolase protein</fullName>
    </recommendedName>
</protein>
<accession>A0A0D0DTG4</accession>
<dbReference type="InParanoid" id="A0A0D0DTG4"/>
<sequence>MLILMGFIASGKSTFADALENYFPRFRRCNQDNLGNRRKVEDLAYQTLREGGSPCIDRTNFNAQQRSYWTTIARVFPGTSISVIVFDTPYNVCASRLQRRTSHPTIKDVRQGMSVLRRLASDFQLPSSDEDYDHIMYLQTSDHPRADYTRNEVLSILERLKVSTRDTGTGSTQPRTQSCYFNNRGAYSRSDRTRGYRGGHANPNTQSPSRPAYIFASGSSSQRGTGQGESLGSSRIAPRAGGSGSSDWRRPSHRSSSIEIPNQNKSNQQSSTTNTP</sequence>